<evidence type="ECO:0000313" key="2">
    <source>
        <dbReference type="Proteomes" id="UP000077315"/>
    </source>
</evidence>
<dbReference type="EMBL" id="KV440994">
    <property type="protein sequence ID" value="OAD68745.1"/>
    <property type="molecule type" value="Genomic_DNA"/>
</dbReference>
<dbReference type="AlphaFoldDB" id="A0A162WL20"/>
<name>A0A162WL20_PHYB8</name>
<gene>
    <name evidence="1" type="ORF">PHYBLDRAFT_150336</name>
</gene>
<evidence type="ECO:0000313" key="1">
    <source>
        <dbReference type="EMBL" id="OAD68745.1"/>
    </source>
</evidence>
<sequence>MNMLLYVINPTSECLDHHSSSHPKYLPKDFGCPMWRETSILAGTAGIKAMY</sequence>
<reference evidence="2" key="1">
    <citation type="submission" date="2015-06" db="EMBL/GenBank/DDBJ databases">
        <title>Expansion of signal transduction pathways in fungi by whole-genome duplication.</title>
        <authorList>
            <consortium name="DOE Joint Genome Institute"/>
            <person name="Corrochano L.M."/>
            <person name="Kuo A."/>
            <person name="Marcet-Houben M."/>
            <person name="Polaino S."/>
            <person name="Salamov A."/>
            <person name="Villalobos J.M."/>
            <person name="Alvarez M.I."/>
            <person name="Avalos J."/>
            <person name="Benito E.P."/>
            <person name="Benoit I."/>
            <person name="Burger G."/>
            <person name="Camino L.P."/>
            <person name="Canovas D."/>
            <person name="Cerda-Olmedo E."/>
            <person name="Cheng J.-F."/>
            <person name="Dominguez A."/>
            <person name="Elias M."/>
            <person name="Eslava A.P."/>
            <person name="Glaser F."/>
            <person name="Grimwood J."/>
            <person name="Gutierrez G."/>
            <person name="Heitman J."/>
            <person name="Henrissat B."/>
            <person name="Iturriaga E.A."/>
            <person name="Lang B.F."/>
            <person name="Lavin J.L."/>
            <person name="Lee S."/>
            <person name="Li W."/>
            <person name="Lindquist E."/>
            <person name="Lopez-Garcia S."/>
            <person name="Luque E.M."/>
            <person name="Marcos A.T."/>
            <person name="Martin J."/>
            <person name="McCluskey K."/>
            <person name="Medina H.R."/>
            <person name="Miralles-Duran A."/>
            <person name="Miyazaki A."/>
            <person name="Munoz-Torres E."/>
            <person name="Oguiza J.A."/>
            <person name="Ohm R."/>
            <person name="Olmedo M."/>
            <person name="Orejas M."/>
            <person name="Ortiz-Castellanos L."/>
            <person name="Pisabarro A.G."/>
            <person name="Rodriguez-Romero J."/>
            <person name="Ruiz-Herrera J."/>
            <person name="Ruiz-Vazquez R."/>
            <person name="Sanz C."/>
            <person name="Schackwitz W."/>
            <person name="Schmutz J."/>
            <person name="Shahriari M."/>
            <person name="Shelest E."/>
            <person name="Silva-Franco F."/>
            <person name="Soanes D."/>
            <person name="Syed K."/>
            <person name="Tagua V.G."/>
            <person name="Talbot N.J."/>
            <person name="Thon M."/>
            <person name="De vries R.P."/>
            <person name="Wiebenga A."/>
            <person name="Yadav J.S."/>
            <person name="Braun E.L."/>
            <person name="Baker S."/>
            <person name="Garre V."/>
            <person name="Horwitz B."/>
            <person name="Torres-Martinez S."/>
            <person name="Idnurm A."/>
            <person name="Herrera-Estrella A."/>
            <person name="Gabaldon T."/>
            <person name="Grigoriev I.V."/>
        </authorList>
    </citation>
    <scope>NUCLEOTIDE SEQUENCE [LARGE SCALE GENOMIC DNA]</scope>
    <source>
        <strain evidence="2">NRRL 1555(-)</strain>
    </source>
</reference>
<keyword evidence="2" id="KW-1185">Reference proteome</keyword>
<dbReference type="GeneID" id="28993363"/>
<dbReference type="VEuPathDB" id="FungiDB:PHYBLDRAFT_150336"/>
<dbReference type="Proteomes" id="UP000077315">
    <property type="component" value="Unassembled WGS sequence"/>
</dbReference>
<dbReference type="InParanoid" id="A0A162WL20"/>
<proteinExistence type="predicted"/>
<dbReference type="RefSeq" id="XP_018286785.1">
    <property type="nucleotide sequence ID" value="XM_018432457.1"/>
</dbReference>
<organism evidence="1 2">
    <name type="scientific">Phycomyces blakesleeanus (strain ATCC 8743b / DSM 1359 / FGSC 10004 / NBRC 33097 / NRRL 1555)</name>
    <dbReference type="NCBI Taxonomy" id="763407"/>
    <lineage>
        <taxon>Eukaryota</taxon>
        <taxon>Fungi</taxon>
        <taxon>Fungi incertae sedis</taxon>
        <taxon>Mucoromycota</taxon>
        <taxon>Mucoromycotina</taxon>
        <taxon>Mucoromycetes</taxon>
        <taxon>Mucorales</taxon>
        <taxon>Phycomycetaceae</taxon>
        <taxon>Phycomyces</taxon>
    </lineage>
</organism>
<accession>A0A162WL20</accession>
<protein>
    <submittedName>
        <fullName evidence="1">Uncharacterized protein</fullName>
    </submittedName>
</protein>